<reference evidence="2" key="1">
    <citation type="journal article" date="2014" name="Front. Microbiol.">
        <title>High frequency of phylogenetically diverse reductive dehalogenase-homologous genes in deep subseafloor sedimentary metagenomes.</title>
        <authorList>
            <person name="Kawai M."/>
            <person name="Futagami T."/>
            <person name="Toyoda A."/>
            <person name="Takaki Y."/>
            <person name="Nishi S."/>
            <person name="Hori S."/>
            <person name="Arai W."/>
            <person name="Tsubouchi T."/>
            <person name="Morono Y."/>
            <person name="Uchiyama I."/>
            <person name="Ito T."/>
            <person name="Fujiyama A."/>
            <person name="Inagaki F."/>
            <person name="Takami H."/>
        </authorList>
    </citation>
    <scope>NUCLEOTIDE SEQUENCE</scope>
    <source>
        <strain evidence="2">Expedition CK06-06</strain>
    </source>
</reference>
<evidence type="ECO:0000313" key="2">
    <source>
        <dbReference type="EMBL" id="GAG50146.1"/>
    </source>
</evidence>
<evidence type="ECO:0000259" key="1">
    <source>
        <dbReference type="Pfam" id="PF12708"/>
    </source>
</evidence>
<proteinExistence type="predicted"/>
<dbReference type="SUPFAM" id="SSF51126">
    <property type="entry name" value="Pectin lyase-like"/>
    <property type="match status" value="1"/>
</dbReference>
<dbReference type="Pfam" id="PF12708">
    <property type="entry name" value="Pect-lyase_RHGA_epim"/>
    <property type="match status" value="1"/>
</dbReference>
<dbReference type="EMBL" id="BARS01053267">
    <property type="protein sequence ID" value="GAG50146.1"/>
    <property type="molecule type" value="Genomic_DNA"/>
</dbReference>
<dbReference type="InterPro" id="IPR024535">
    <property type="entry name" value="RHGA/B-epi-like_pectate_lyase"/>
</dbReference>
<sequence>GLLLSIVFITPAFAEGWHYNWHTGKMDKVLDKADEISLEDVMSYYGDPPYASPPSVQSALDELGASHTTVTALYLLLDASNDPITGDLWVNADISASNVAVTHGFSIADKYSTVTTFTSAGINAAIDALGVEGGEVYLPEGTYAITAEIDIDANYTTLTGSGWGTILDSSASQAYGHVINFNAHEYITIQNLQIIGNRGGGAANDLINTGISDYCLIQGCFFSSGDD</sequence>
<dbReference type="Gene3D" id="2.160.20.10">
    <property type="entry name" value="Single-stranded right-handed beta-helix, Pectin lyase-like"/>
    <property type="match status" value="1"/>
</dbReference>
<organism evidence="2">
    <name type="scientific">marine sediment metagenome</name>
    <dbReference type="NCBI Taxonomy" id="412755"/>
    <lineage>
        <taxon>unclassified sequences</taxon>
        <taxon>metagenomes</taxon>
        <taxon>ecological metagenomes</taxon>
    </lineage>
</organism>
<feature type="non-terminal residue" evidence="2">
    <location>
        <position position="227"/>
    </location>
</feature>
<gene>
    <name evidence="2" type="ORF">S01H1_79069</name>
</gene>
<dbReference type="AlphaFoldDB" id="X0ZPL4"/>
<feature type="non-terminal residue" evidence="2">
    <location>
        <position position="1"/>
    </location>
</feature>
<comment type="caution">
    <text evidence="2">The sequence shown here is derived from an EMBL/GenBank/DDBJ whole genome shotgun (WGS) entry which is preliminary data.</text>
</comment>
<accession>X0ZPL4</accession>
<dbReference type="InterPro" id="IPR012334">
    <property type="entry name" value="Pectin_lyas_fold"/>
</dbReference>
<dbReference type="InterPro" id="IPR011050">
    <property type="entry name" value="Pectin_lyase_fold/virulence"/>
</dbReference>
<name>X0ZPL4_9ZZZZ</name>
<protein>
    <recommendedName>
        <fullName evidence="1">Rhamnogalacturonase A/B/Epimerase-like pectate lyase domain-containing protein</fullName>
    </recommendedName>
</protein>
<feature type="domain" description="Rhamnogalacturonase A/B/Epimerase-like pectate lyase" evidence="1">
    <location>
        <begin position="116"/>
        <end position="179"/>
    </location>
</feature>